<keyword evidence="2" id="KW-1185">Reference proteome</keyword>
<dbReference type="OrthoDB" id="893215at2"/>
<accession>A0A344TQP4</accession>
<name>A0A344TQP4_9BACT</name>
<reference evidence="1 2" key="1">
    <citation type="submission" date="2018-07" db="EMBL/GenBank/DDBJ databases">
        <title>Genome sequencing of Runella.</title>
        <authorList>
            <person name="Baek M.-G."/>
            <person name="Yi H."/>
        </authorList>
    </citation>
    <scope>NUCLEOTIDE SEQUENCE [LARGE SCALE GENOMIC DNA]</scope>
    <source>
        <strain evidence="1 2">HYN0085</strain>
    </source>
</reference>
<evidence type="ECO:0000313" key="2">
    <source>
        <dbReference type="Proteomes" id="UP000251993"/>
    </source>
</evidence>
<gene>
    <name evidence="1" type="ORF">DR864_26110</name>
</gene>
<organism evidence="1 2">
    <name type="scientific">Runella rosea</name>
    <dbReference type="NCBI Taxonomy" id="2259595"/>
    <lineage>
        <taxon>Bacteria</taxon>
        <taxon>Pseudomonadati</taxon>
        <taxon>Bacteroidota</taxon>
        <taxon>Cytophagia</taxon>
        <taxon>Cytophagales</taxon>
        <taxon>Spirosomataceae</taxon>
        <taxon>Runella</taxon>
    </lineage>
</organism>
<dbReference type="EMBL" id="CP030850">
    <property type="protein sequence ID" value="AXE20965.1"/>
    <property type="molecule type" value="Genomic_DNA"/>
</dbReference>
<proteinExistence type="predicted"/>
<dbReference type="RefSeq" id="WP_114069728.1">
    <property type="nucleotide sequence ID" value="NZ_CP030850.1"/>
</dbReference>
<protein>
    <submittedName>
        <fullName evidence="1">Uncharacterized protein</fullName>
    </submittedName>
</protein>
<sequence>MSKSFYQLLYQNETLYRVHGETAVNESVEEMSPSSVIAVEESAVPLAPVSVPKVIAPPASTSVPLPTLNHQILILVDEAPTMSAGNTIFLEKVLKAVNLNLEGVDILNLAGAKQMDFRPLLQNKTVHHFISFGVPFININLEIMMNRYDPKRISGVNFLLAESLDIVQTDDKNKRALWGALKKIFIG</sequence>
<dbReference type="Proteomes" id="UP000251993">
    <property type="component" value="Chromosome"/>
</dbReference>
<dbReference type="AlphaFoldDB" id="A0A344TQP4"/>
<evidence type="ECO:0000313" key="1">
    <source>
        <dbReference type="EMBL" id="AXE20965.1"/>
    </source>
</evidence>
<dbReference type="KEGG" id="run:DR864_26110"/>